<evidence type="ECO:0000313" key="3">
    <source>
        <dbReference type="Proteomes" id="UP001266305"/>
    </source>
</evidence>
<dbReference type="Proteomes" id="UP001266305">
    <property type="component" value="Unassembled WGS sequence"/>
</dbReference>
<name>A0ABQ9W1B4_SAGOE</name>
<keyword evidence="3" id="KW-1185">Reference proteome</keyword>
<accession>A0ABQ9W1B4</accession>
<dbReference type="EMBL" id="JASSZA010000003">
    <property type="protein sequence ID" value="KAK2115421.1"/>
    <property type="molecule type" value="Genomic_DNA"/>
</dbReference>
<gene>
    <name evidence="2" type="ORF">P7K49_006047</name>
</gene>
<evidence type="ECO:0000256" key="1">
    <source>
        <dbReference type="SAM" id="MobiDB-lite"/>
    </source>
</evidence>
<reference evidence="2 3" key="1">
    <citation type="submission" date="2023-05" db="EMBL/GenBank/DDBJ databases">
        <title>B98-5 Cell Line De Novo Hybrid Assembly: An Optical Mapping Approach.</title>
        <authorList>
            <person name="Kananen K."/>
            <person name="Auerbach J.A."/>
            <person name="Kautto E."/>
            <person name="Blachly J.S."/>
        </authorList>
    </citation>
    <scope>NUCLEOTIDE SEQUENCE [LARGE SCALE GENOMIC DNA]</scope>
    <source>
        <strain evidence="2">B95-8</strain>
        <tissue evidence="2">Cell line</tissue>
    </source>
</reference>
<comment type="caution">
    <text evidence="2">The sequence shown here is derived from an EMBL/GenBank/DDBJ whole genome shotgun (WGS) entry which is preliminary data.</text>
</comment>
<sequence>MNGSQSQRWRPPGPARLASSVPHTPCLSPTSLPQALRYEEPMTSWMSLLLRTLPLPLLVIRKDVQNFRREMAHQAQPCAALPLSTGRCAPSSCKPTWAAQCSSTPAPDPASKTSTLDLFLSGSLSSPPYCHI</sequence>
<organism evidence="2 3">
    <name type="scientific">Saguinus oedipus</name>
    <name type="common">Cotton-top tamarin</name>
    <name type="synonym">Oedipomidas oedipus</name>
    <dbReference type="NCBI Taxonomy" id="9490"/>
    <lineage>
        <taxon>Eukaryota</taxon>
        <taxon>Metazoa</taxon>
        <taxon>Chordata</taxon>
        <taxon>Craniata</taxon>
        <taxon>Vertebrata</taxon>
        <taxon>Euteleostomi</taxon>
        <taxon>Mammalia</taxon>
        <taxon>Eutheria</taxon>
        <taxon>Euarchontoglires</taxon>
        <taxon>Primates</taxon>
        <taxon>Haplorrhini</taxon>
        <taxon>Platyrrhini</taxon>
        <taxon>Cebidae</taxon>
        <taxon>Callitrichinae</taxon>
        <taxon>Saguinus</taxon>
    </lineage>
</organism>
<proteinExistence type="predicted"/>
<feature type="region of interest" description="Disordered" evidence="1">
    <location>
        <begin position="1"/>
        <end position="25"/>
    </location>
</feature>
<protein>
    <submittedName>
        <fullName evidence="2">Uncharacterized protein</fullName>
    </submittedName>
</protein>
<evidence type="ECO:0000313" key="2">
    <source>
        <dbReference type="EMBL" id="KAK2115421.1"/>
    </source>
</evidence>